<reference evidence="4 6" key="2">
    <citation type="journal article" date="2013" name="Nature">
        <title>Insights into bilaterian evolution from three spiralian genomes.</title>
        <authorList>
            <person name="Simakov O."/>
            <person name="Marletaz F."/>
            <person name="Cho S.J."/>
            <person name="Edsinger-Gonzales E."/>
            <person name="Havlak P."/>
            <person name="Hellsten U."/>
            <person name="Kuo D.H."/>
            <person name="Larsson T."/>
            <person name="Lv J."/>
            <person name="Arendt D."/>
            <person name="Savage R."/>
            <person name="Osoegawa K."/>
            <person name="de Jong P."/>
            <person name="Grimwood J."/>
            <person name="Chapman J.A."/>
            <person name="Shapiro H."/>
            <person name="Aerts A."/>
            <person name="Otillar R.P."/>
            <person name="Terry A.Y."/>
            <person name="Boore J.L."/>
            <person name="Grigoriev I.V."/>
            <person name="Lindberg D.R."/>
            <person name="Seaver E.C."/>
            <person name="Weisblat D.A."/>
            <person name="Putnam N.H."/>
            <person name="Rokhsar D.S."/>
        </authorList>
    </citation>
    <scope>NUCLEOTIDE SEQUENCE</scope>
    <source>
        <strain evidence="4 6">I ESC-2004</strain>
    </source>
</reference>
<dbReference type="HOGENOM" id="CLU_020042_0_0_1"/>
<evidence type="ECO:0000313" key="5">
    <source>
        <dbReference type="EnsemblMetazoa" id="CapteP206942"/>
    </source>
</evidence>
<evidence type="ECO:0000313" key="6">
    <source>
        <dbReference type="Proteomes" id="UP000014760"/>
    </source>
</evidence>
<dbReference type="EnsemblMetazoa" id="CapteT206942">
    <property type="protein sequence ID" value="CapteP206942"/>
    <property type="gene ID" value="CapteG206942"/>
</dbReference>
<feature type="repeat" description="ANK" evidence="3">
    <location>
        <begin position="189"/>
        <end position="234"/>
    </location>
</feature>
<keyword evidence="1" id="KW-0677">Repeat</keyword>
<sequence length="333" mass="37488">MNQVEAITMEELTALTSSSDRVYMQSLMVRERLLGPDHKDTVFGLMYRGAVYADSHSYQRCVDLWKYAFNLRHCQNERVTHEGLYTLQALCKLFLEIDEEHSGGFTNEAVRYEDVSSIFNTICDEVEAAFLSSKDGILQTTTKEDYNILVMLLLHIIHLLDHIAIGPDDVLAFRRRVHQLLKKKFSLMDGRTLLHLAMDYKTSNIGGDFYSKFPNRQVVKLLVGCGAEVNAVDGRANTPLHVCSKLVQKGNLDQAEMAQSAKIAKVLIASGAHMDARNKRGQLASDGLTQLPLQLRPLNHVTLKCLAARTVRSSEIAYEGEVPKSLHKFIELH</sequence>
<keyword evidence="2 3" id="KW-0040">ANK repeat</keyword>
<dbReference type="Gene3D" id="1.25.40.20">
    <property type="entry name" value="Ankyrin repeat-containing domain"/>
    <property type="match status" value="1"/>
</dbReference>
<evidence type="ECO:0000256" key="1">
    <source>
        <dbReference type="ARBA" id="ARBA00022737"/>
    </source>
</evidence>
<reference evidence="6" key="1">
    <citation type="submission" date="2012-12" db="EMBL/GenBank/DDBJ databases">
        <authorList>
            <person name="Hellsten U."/>
            <person name="Grimwood J."/>
            <person name="Chapman J.A."/>
            <person name="Shapiro H."/>
            <person name="Aerts A."/>
            <person name="Otillar R.P."/>
            <person name="Terry A.Y."/>
            <person name="Boore J.L."/>
            <person name="Simakov O."/>
            <person name="Marletaz F."/>
            <person name="Cho S.-J."/>
            <person name="Edsinger-Gonzales E."/>
            <person name="Havlak P."/>
            <person name="Kuo D.-H."/>
            <person name="Larsson T."/>
            <person name="Lv J."/>
            <person name="Arendt D."/>
            <person name="Savage R."/>
            <person name="Osoegawa K."/>
            <person name="de Jong P."/>
            <person name="Lindberg D.R."/>
            <person name="Seaver E.C."/>
            <person name="Weisblat D.A."/>
            <person name="Putnam N.H."/>
            <person name="Grigoriev I.V."/>
            <person name="Rokhsar D.S."/>
        </authorList>
    </citation>
    <scope>NUCLEOTIDE SEQUENCE</scope>
    <source>
        <strain evidence="6">I ESC-2004</strain>
    </source>
</reference>
<protein>
    <submittedName>
        <fullName evidence="4 5">Uncharacterized protein</fullName>
    </submittedName>
</protein>
<dbReference type="STRING" id="283909.R7UUA6"/>
<dbReference type="OrthoDB" id="4429489at2759"/>
<name>R7UUA6_CAPTE</name>
<proteinExistence type="predicted"/>
<dbReference type="SMART" id="SM00248">
    <property type="entry name" value="ANK"/>
    <property type="match status" value="2"/>
</dbReference>
<dbReference type="Pfam" id="PF00023">
    <property type="entry name" value="Ank"/>
    <property type="match status" value="2"/>
</dbReference>
<dbReference type="InterPro" id="IPR036770">
    <property type="entry name" value="Ankyrin_rpt-contain_sf"/>
</dbReference>
<evidence type="ECO:0000313" key="4">
    <source>
        <dbReference type="EMBL" id="ELU09748.1"/>
    </source>
</evidence>
<keyword evidence="6" id="KW-1185">Reference proteome</keyword>
<dbReference type="InterPro" id="IPR051637">
    <property type="entry name" value="Ank_repeat_dom-contain_49"/>
</dbReference>
<dbReference type="OMA" id="ANRIHRR"/>
<dbReference type="PANTHER" id="PTHR24180">
    <property type="entry name" value="CYCLIN-DEPENDENT KINASE INHIBITOR 2C-RELATED"/>
    <property type="match status" value="1"/>
</dbReference>
<reference evidence="5" key="3">
    <citation type="submission" date="2015-06" db="UniProtKB">
        <authorList>
            <consortium name="EnsemblMetazoa"/>
        </authorList>
    </citation>
    <scope>IDENTIFICATION</scope>
</reference>
<dbReference type="AlphaFoldDB" id="R7UUA6"/>
<organism evidence="4">
    <name type="scientific">Capitella teleta</name>
    <name type="common">Polychaete worm</name>
    <dbReference type="NCBI Taxonomy" id="283909"/>
    <lineage>
        <taxon>Eukaryota</taxon>
        <taxon>Metazoa</taxon>
        <taxon>Spiralia</taxon>
        <taxon>Lophotrochozoa</taxon>
        <taxon>Annelida</taxon>
        <taxon>Polychaeta</taxon>
        <taxon>Sedentaria</taxon>
        <taxon>Scolecida</taxon>
        <taxon>Capitellidae</taxon>
        <taxon>Capitella</taxon>
    </lineage>
</organism>
<dbReference type="FunCoup" id="R7UUA6">
    <property type="interactions" value="39"/>
</dbReference>
<evidence type="ECO:0000256" key="3">
    <source>
        <dbReference type="PROSITE-ProRule" id="PRU00023"/>
    </source>
</evidence>
<dbReference type="SUPFAM" id="SSF48403">
    <property type="entry name" value="Ankyrin repeat"/>
    <property type="match status" value="1"/>
</dbReference>
<dbReference type="EMBL" id="KB297987">
    <property type="protein sequence ID" value="ELU09748.1"/>
    <property type="molecule type" value="Genomic_DNA"/>
</dbReference>
<gene>
    <name evidence="4" type="ORF">CAPTEDRAFT_206942</name>
</gene>
<dbReference type="EMBL" id="AMQN01006277">
    <property type="status" value="NOT_ANNOTATED_CDS"/>
    <property type="molecule type" value="Genomic_DNA"/>
</dbReference>
<dbReference type="PANTHER" id="PTHR24180:SF45">
    <property type="entry name" value="POLY [ADP-RIBOSE] POLYMERASE TANKYRASE"/>
    <property type="match status" value="1"/>
</dbReference>
<evidence type="ECO:0000256" key="2">
    <source>
        <dbReference type="ARBA" id="ARBA00023043"/>
    </source>
</evidence>
<accession>R7UUA6</accession>
<dbReference type="Proteomes" id="UP000014760">
    <property type="component" value="Unassembled WGS sequence"/>
</dbReference>
<dbReference type="PROSITE" id="PS50088">
    <property type="entry name" value="ANK_REPEAT"/>
    <property type="match status" value="1"/>
</dbReference>
<dbReference type="InterPro" id="IPR002110">
    <property type="entry name" value="Ankyrin_rpt"/>
</dbReference>